<protein>
    <submittedName>
        <fullName evidence="1">DUF2218 domain-containing protein</fullName>
    </submittedName>
</protein>
<organism evidence="1 2">
    <name type="scientific">Paracoccus aurantiacus</name>
    <dbReference type="NCBI Taxonomy" id="2599412"/>
    <lineage>
        <taxon>Bacteria</taxon>
        <taxon>Pseudomonadati</taxon>
        <taxon>Pseudomonadota</taxon>
        <taxon>Alphaproteobacteria</taxon>
        <taxon>Rhodobacterales</taxon>
        <taxon>Paracoccaceae</taxon>
        <taxon>Paracoccus</taxon>
    </lineage>
</organism>
<reference evidence="1 2" key="1">
    <citation type="submission" date="2019-08" db="EMBL/GenBank/DDBJ databases">
        <authorList>
            <person name="Ye J."/>
        </authorList>
    </citation>
    <scope>NUCLEOTIDE SEQUENCE [LARGE SCALE GENOMIC DNA]</scope>
    <source>
        <strain evidence="1 2">TK008</strain>
    </source>
</reference>
<name>A0A5C6RTA1_9RHOB</name>
<sequence>MQEQSLRTGRFETPNAAKYVTQLCKHFGHKVPASIEGNRGQVTFAIGAAVMVADDAALTVTLSGSDAEALAQMQQTIDDHLQRFAFREDFSGMTWGAAT</sequence>
<dbReference type="OrthoDB" id="9806511at2"/>
<gene>
    <name evidence="1" type="ORF">FQV27_16680</name>
</gene>
<proteinExistence type="predicted"/>
<keyword evidence="2" id="KW-1185">Reference proteome</keyword>
<accession>A0A5C6RTA1</accession>
<dbReference type="InterPro" id="IPR014543">
    <property type="entry name" value="UCP028291"/>
</dbReference>
<dbReference type="AlphaFoldDB" id="A0A5C6RTA1"/>
<dbReference type="EMBL" id="VOPL01000009">
    <property type="protein sequence ID" value="TXB65686.1"/>
    <property type="molecule type" value="Genomic_DNA"/>
</dbReference>
<dbReference type="RefSeq" id="WP_147100768.1">
    <property type="nucleotide sequence ID" value="NZ_JBHUFH010000037.1"/>
</dbReference>
<comment type="caution">
    <text evidence="1">The sequence shown here is derived from an EMBL/GenBank/DDBJ whole genome shotgun (WGS) entry which is preliminary data.</text>
</comment>
<dbReference type="Proteomes" id="UP000321562">
    <property type="component" value="Unassembled WGS sequence"/>
</dbReference>
<evidence type="ECO:0000313" key="1">
    <source>
        <dbReference type="EMBL" id="TXB65686.1"/>
    </source>
</evidence>
<dbReference type="Pfam" id="PF09981">
    <property type="entry name" value="DUF2218"/>
    <property type="match status" value="1"/>
</dbReference>
<dbReference type="PIRSF" id="PIRSF028291">
    <property type="entry name" value="UCP028291"/>
    <property type="match status" value="1"/>
</dbReference>
<evidence type="ECO:0000313" key="2">
    <source>
        <dbReference type="Proteomes" id="UP000321562"/>
    </source>
</evidence>
<dbReference type="Gene3D" id="3.30.310.50">
    <property type="entry name" value="Alpha-D-phosphohexomutase, C-terminal domain"/>
    <property type="match status" value="1"/>
</dbReference>